<dbReference type="Gene3D" id="2.30.40.10">
    <property type="entry name" value="Urease, subunit C, domain 1"/>
    <property type="match status" value="1"/>
</dbReference>
<dbReference type="InterPro" id="IPR051781">
    <property type="entry name" value="Metallo-dep_Hydrolase"/>
</dbReference>
<sequence>MIGDLLVRGGTVWTVTDGVKDNCDVLVSKGRIARVSPDIDVPEGADVLEARGRIVTPGLIDCHCHLGLWEEGYPPEEAGGNEKTDSLTPHLRALDGFDPEDTSFLDARRAGITTVQILPGSANVVGGVGSVLKTWGSYADEMVRLHPSGMKAAFGENPKNLHKDRGGMPTTRMAVAAMLRSALVDGLNYGRKLEKDPDSPRDLRLEGLLSVLRREIPLRIHAHRADDIMSAVRVAEEFNLDYSIEHCTEGHKVASVLGKKRVMAAFGPFMIFKSKLELKDCAASNVVSLHRAGAHVSLITDYPMIPVSCLMVQAAQIVREGLSREEVFRFVTMNPAEHLGLADELGSIEEGKIGDLVIWDGDPFDGTRSPDVTVIDGEVVFRKDGR</sequence>
<dbReference type="InterPro" id="IPR006680">
    <property type="entry name" value="Amidohydro-rel"/>
</dbReference>
<dbReference type="InterPro" id="IPR011059">
    <property type="entry name" value="Metal-dep_hydrolase_composite"/>
</dbReference>
<dbReference type="InterPro" id="IPR032466">
    <property type="entry name" value="Metal_Hydrolase"/>
</dbReference>
<reference evidence="2 3" key="1">
    <citation type="submission" date="2022-01" db="EMBL/GenBank/DDBJ databases">
        <title>Dethiosulfovibrio faecalis sp. nov., a novel proteolytic, non-sulfur-reducing bacterium isolated from a marine aquaculture solid waste bioreactor.</title>
        <authorList>
            <person name="Grabowski S."/>
            <person name="Apolinario E."/>
            <person name="Schneider N."/>
            <person name="Marshall C.W."/>
            <person name="Sowers K.R."/>
        </authorList>
    </citation>
    <scope>NUCLEOTIDE SEQUENCE [LARGE SCALE GENOMIC DNA]</scope>
    <source>
        <strain evidence="2 3">DSM 12537</strain>
    </source>
</reference>
<name>A0ABS9EPP6_9BACT</name>
<organism evidence="2 3">
    <name type="scientific">Dethiosulfovibrio marinus</name>
    <dbReference type="NCBI Taxonomy" id="133532"/>
    <lineage>
        <taxon>Bacteria</taxon>
        <taxon>Thermotogati</taxon>
        <taxon>Synergistota</taxon>
        <taxon>Synergistia</taxon>
        <taxon>Synergistales</taxon>
        <taxon>Dethiosulfovibrionaceae</taxon>
        <taxon>Dethiosulfovibrio</taxon>
    </lineage>
</organism>
<dbReference type="Pfam" id="PF01979">
    <property type="entry name" value="Amidohydro_1"/>
    <property type="match status" value="1"/>
</dbReference>
<keyword evidence="3" id="KW-1185">Reference proteome</keyword>
<dbReference type="RefSeq" id="WP_236099871.1">
    <property type="nucleotide sequence ID" value="NZ_JAKGUD010000011.1"/>
</dbReference>
<dbReference type="EMBL" id="JAKGUD010000011">
    <property type="protein sequence ID" value="MCF4143167.1"/>
    <property type="molecule type" value="Genomic_DNA"/>
</dbReference>
<dbReference type="SUPFAM" id="SSF51338">
    <property type="entry name" value="Composite domain of metallo-dependent hydrolases"/>
    <property type="match status" value="1"/>
</dbReference>
<evidence type="ECO:0000313" key="2">
    <source>
        <dbReference type="EMBL" id="MCF4143167.1"/>
    </source>
</evidence>
<dbReference type="Proteomes" id="UP001200430">
    <property type="component" value="Unassembled WGS sequence"/>
</dbReference>
<dbReference type="SUPFAM" id="SSF51556">
    <property type="entry name" value="Metallo-dependent hydrolases"/>
    <property type="match status" value="1"/>
</dbReference>
<evidence type="ECO:0000313" key="3">
    <source>
        <dbReference type="Proteomes" id="UP001200430"/>
    </source>
</evidence>
<protein>
    <submittedName>
        <fullName evidence="2">Amidohydrolase</fullName>
    </submittedName>
</protein>
<dbReference type="PANTHER" id="PTHR43135">
    <property type="entry name" value="ALPHA-D-RIBOSE 1-METHYLPHOSPHONATE 5-TRIPHOSPHATE DIPHOSPHATASE"/>
    <property type="match status" value="1"/>
</dbReference>
<feature type="domain" description="Amidohydrolase-related" evidence="1">
    <location>
        <begin position="286"/>
        <end position="380"/>
    </location>
</feature>
<evidence type="ECO:0000259" key="1">
    <source>
        <dbReference type="Pfam" id="PF01979"/>
    </source>
</evidence>
<gene>
    <name evidence="2" type="ORF">L2W38_10130</name>
</gene>
<accession>A0ABS9EPP6</accession>
<comment type="caution">
    <text evidence="2">The sequence shown here is derived from an EMBL/GenBank/DDBJ whole genome shotgun (WGS) entry which is preliminary data.</text>
</comment>
<dbReference type="Gene3D" id="3.20.20.140">
    <property type="entry name" value="Metal-dependent hydrolases"/>
    <property type="match status" value="1"/>
</dbReference>
<proteinExistence type="predicted"/>
<dbReference type="CDD" id="cd01309">
    <property type="entry name" value="Met_dep_hydrolase_C"/>
    <property type="match status" value="1"/>
</dbReference>
<dbReference type="PANTHER" id="PTHR43135:SF3">
    <property type="entry name" value="ALPHA-D-RIBOSE 1-METHYLPHOSPHONATE 5-TRIPHOSPHATE DIPHOSPHATASE"/>
    <property type="match status" value="1"/>
</dbReference>